<gene>
    <name evidence="1" type="ORF">A9C19_08800</name>
</gene>
<dbReference type="AlphaFoldDB" id="A0A1L3MXG4"/>
<dbReference type="EMBL" id="CP016020">
    <property type="protein sequence ID" value="APH07026.1"/>
    <property type="molecule type" value="Genomic_DNA"/>
</dbReference>
<evidence type="ECO:0000313" key="1">
    <source>
        <dbReference type="EMBL" id="APH07026.1"/>
    </source>
</evidence>
<sequence>MNEVFVPLMKEQKVRELGKNEAAYVKELEISIDHVQIVEDISSRFQEAYLERSHKETDETIAIERATFLKEKIQYFKNNMSEFLYIESKWFEVLGIESISLEVDDVFGTYEIMGGLFLKKKQGDKMREFLNAHLLDLDKKYNLMFNDKDGLWDLNLTLDAVKDFSDEHSIGEVLSTVYQLVFNLVEFVEK</sequence>
<evidence type="ECO:0008006" key="3">
    <source>
        <dbReference type="Google" id="ProtNLM"/>
    </source>
</evidence>
<dbReference type="STRING" id="1547283.A9C19_08800"/>
<organism evidence="1 2">
    <name type="scientific">Bacillus weihaiensis</name>
    <dbReference type="NCBI Taxonomy" id="1547283"/>
    <lineage>
        <taxon>Bacteria</taxon>
        <taxon>Bacillati</taxon>
        <taxon>Bacillota</taxon>
        <taxon>Bacilli</taxon>
        <taxon>Bacillales</taxon>
        <taxon>Bacillaceae</taxon>
        <taxon>Bacillus</taxon>
    </lineage>
</organism>
<name>A0A1L3MXG4_9BACI</name>
<dbReference type="KEGG" id="bwh:A9C19_08800"/>
<keyword evidence="2" id="KW-1185">Reference proteome</keyword>
<protein>
    <recommendedName>
        <fullName evidence="3">Branched-chain amino acid aminotransferase</fullName>
    </recommendedName>
</protein>
<proteinExistence type="predicted"/>
<evidence type="ECO:0000313" key="2">
    <source>
        <dbReference type="Proteomes" id="UP000181936"/>
    </source>
</evidence>
<accession>A0A1L3MXG4</accession>
<reference evidence="1 2" key="1">
    <citation type="journal article" date="2016" name="Sci. Rep.">
        <title>Complete genome sequence and transcriptomic analysis of a novel marine strain Bacillus weihaiensis reveals the mechanism of brown algae degradation.</title>
        <authorList>
            <person name="Zhu Y."/>
            <person name="Chen P."/>
            <person name="Bao Y."/>
            <person name="Men Y."/>
            <person name="Zeng Y."/>
            <person name="Yang J."/>
            <person name="Sun J."/>
            <person name="Sun Y."/>
        </authorList>
    </citation>
    <scope>NUCLEOTIDE SEQUENCE [LARGE SCALE GENOMIC DNA]</scope>
    <source>
        <strain evidence="1 2">Alg07</strain>
    </source>
</reference>
<dbReference type="Proteomes" id="UP000181936">
    <property type="component" value="Chromosome"/>
</dbReference>